<dbReference type="AlphaFoldDB" id="A0AAN5CS83"/>
<evidence type="ECO:0000313" key="2">
    <source>
        <dbReference type="Proteomes" id="UP001328107"/>
    </source>
</evidence>
<protein>
    <submittedName>
        <fullName evidence="1">Uncharacterized protein</fullName>
    </submittedName>
</protein>
<evidence type="ECO:0000313" key="1">
    <source>
        <dbReference type="EMBL" id="GMR49480.1"/>
    </source>
</evidence>
<comment type="caution">
    <text evidence="1">The sequence shown here is derived from an EMBL/GenBank/DDBJ whole genome shotgun (WGS) entry which is preliminary data.</text>
</comment>
<dbReference type="EMBL" id="BTRK01000004">
    <property type="protein sequence ID" value="GMR49480.1"/>
    <property type="molecule type" value="Genomic_DNA"/>
</dbReference>
<dbReference type="Proteomes" id="UP001328107">
    <property type="component" value="Unassembled WGS sequence"/>
</dbReference>
<proteinExistence type="predicted"/>
<gene>
    <name evidence="1" type="ORF">PMAYCL1PPCAC_19675</name>
</gene>
<keyword evidence="2" id="KW-1185">Reference proteome</keyword>
<feature type="non-terminal residue" evidence="1">
    <location>
        <position position="81"/>
    </location>
</feature>
<organism evidence="1 2">
    <name type="scientific">Pristionchus mayeri</name>
    <dbReference type="NCBI Taxonomy" id="1317129"/>
    <lineage>
        <taxon>Eukaryota</taxon>
        <taxon>Metazoa</taxon>
        <taxon>Ecdysozoa</taxon>
        <taxon>Nematoda</taxon>
        <taxon>Chromadorea</taxon>
        <taxon>Rhabditida</taxon>
        <taxon>Rhabditina</taxon>
        <taxon>Diplogasteromorpha</taxon>
        <taxon>Diplogasteroidea</taxon>
        <taxon>Neodiplogasteridae</taxon>
        <taxon>Pristionchus</taxon>
    </lineage>
</organism>
<name>A0AAN5CS83_9BILA</name>
<sequence length="81" mass="8920">MNSRINDRRIRTFVLSLLLVIIAAQIIECTNSLSGNRKYTPLVRTQAISVITMFMSISDSRGSKGYNNTADVGVTNTIVKA</sequence>
<reference evidence="2" key="1">
    <citation type="submission" date="2022-10" db="EMBL/GenBank/DDBJ databases">
        <title>Genome assembly of Pristionchus species.</title>
        <authorList>
            <person name="Yoshida K."/>
            <person name="Sommer R.J."/>
        </authorList>
    </citation>
    <scope>NUCLEOTIDE SEQUENCE [LARGE SCALE GENOMIC DNA]</scope>
    <source>
        <strain evidence="2">RS5460</strain>
    </source>
</reference>
<accession>A0AAN5CS83</accession>